<dbReference type="PANTHER" id="PTHR32027:SF9">
    <property type="entry name" value="BLL3847 PROTEIN"/>
    <property type="match status" value="1"/>
</dbReference>
<sequence length="418" mass="45255">MEKTYWLTNVILEQGYIREGTEVTGTKTGPAHLRIENGVIAAVVDGGEQPTDHLPQVDGKGLLLLPSFEEAHIHLDKTYYDGPWRAVRRISSIFERIEEEKVLLPKLLPEARRQADGILALIQSYGSTHVRAHCNIEPVSGLRRLEVTREALNSYAGKISSEIAAFPQHGLLRSNSVGLMEQAMSEGATHVGGLDPYTVDENMEKSLHTMVELAVKHRAGIDMHLHDGGEAGRQTLLELVRLTEEAGLQGQVTVSHAFWFAGAEQQEAEEMAGRMASLGMGVASTVPIGRTMMPLPMLQRAGVNVKLATDSLTDHWSPFGSGDMLEKAGRFAELYGFSDELALSQSLAVVTGGVTPLNAAGERVWPMAGDAASFVLVHASCAAEAVARRSAREAVWYQGRLVSGSTADMKGQAAERPD</sequence>
<proteinExistence type="predicted"/>
<dbReference type="CDD" id="cd01293">
    <property type="entry name" value="Bact_CD"/>
    <property type="match status" value="1"/>
</dbReference>
<name>A0AAU8NH96_9BACL</name>
<dbReference type="RefSeq" id="WP_342552379.1">
    <property type="nucleotide sequence ID" value="NZ_CP159992.1"/>
</dbReference>
<dbReference type="InterPro" id="IPR013108">
    <property type="entry name" value="Amidohydro_3"/>
</dbReference>
<dbReference type="NCBIfam" id="NF005312">
    <property type="entry name" value="PRK06846.1"/>
    <property type="match status" value="1"/>
</dbReference>
<dbReference type="AlphaFoldDB" id="A0AAU8NH96"/>
<dbReference type="EMBL" id="CP159992">
    <property type="protein sequence ID" value="XCP95876.1"/>
    <property type="molecule type" value="Genomic_DNA"/>
</dbReference>
<dbReference type="PANTHER" id="PTHR32027">
    <property type="entry name" value="CYTOSINE DEAMINASE"/>
    <property type="match status" value="1"/>
</dbReference>
<dbReference type="SUPFAM" id="SSF51338">
    <property type="entry name" value="Composite domain of metallo-dependent hydrolases"/>
    <property type="match status" value="1"/>
</dbReference>
<evidence type="ECO:0000259" key="1">
    <source>
        <dbReference type="Pfam" id="PF07969"/>
    </source>
</evidence>
<dbReference type="Pfam" id="PF07969">
    <property type="entry name" value="Amidohydro_3"/>
    <property type="match status" value="1"/>
</dbReference>
<dbReference type="GO" id="GO:0016814">
    <property type="term" value="F:hydrolase activity, acting on carbon-nitrogen (but not peptide) bonds, in cyclic amidines"/>
    <property type="evidence" value="ECO:0007669"/>
    <property type="project" value="TreeGrafter"/>
</dbReference>
<reference evidence="2" key="1">
    <citation type="submission" date="2024-05" db="EMBL/GenBank/DDBJ databases">
        <title>Draft genome assemblies of 36 bacteria isolated from hibernating arctic ground squirrels.</title>
        <authorList>
            <person name="McKee H."/>
            <person name="Mullen L."/>
            <person name="Drown D.M."/>
            <person name="Duddleston K.N."/>
        </authorList>
    </citation>
    <scope>NUCLEOTIDE SEQUENCE</scope>
    <source>
        <strain evidence="2">AN1007</strain>
    </source>
</reference>
<organism evidence="2">
    <name type="scientific">Paenibacillus sp. AN1007</name>
    <dbReference type="NCBI Taxonomy" id="3151385"/>
    <lineage>
        <taxon>Bacteria</taxon>
        <taxon>Bacillati</taxon>
        <taxon>Bacillota</taxon>
        <taxon>Bacilli</taxon>
        <taxon>Bacillales</taxon>
        <taxon>Paenibacillaceae</taxon>
        <taxon>Paenibacillus</taxon>
    </lineage>
</organism>
<gene>
    <name evidence="2" type="ORF">ABXS70_03945</name>
</gene>
<dbReference type="SUPFAM" id="SSF51556">
    <property type="entry name" value="Metallo-dependent hydrolases"/>
    <property type="match status" value="1"/>
</dbReference>
<dbReference type="InterPro" id="IPR032466">
    <property type="entry name" value="Metal_Hydrolase"/>
</dbReference>
<evidence type="ECO:0000313" key="2">
    <source>
        <dbReference type="EMBL" id="XCP95876.1"/>
    </source>
</evidence>
<dbReference type="InterPro" id="IPR011059">
    <property type="entry name" value="Metal-dep_hydrolase_composite"/>
</dbReference>
<accession>A0AAU8NH96</accession>
<dbReference type="Gene3D" id="2.30.40.10">
    <property type="entry name" value="Urease, subunit C, domain 1"/>
    <property type="match status" value="1"/>
</dbReference>
<dbReference type="Gene3D" id="3.20.20.140">
    <property type="entry name" value="Metal-dependent hydrolases"/>
    <property type="match status" value="1"/>
</dbReference>
<dbReference type="InterPro" id="IPR052349">
    <property type="entry name" value="Metallo-hydrolase_Enzymes"/>
</dbReference>
<protein>
    <submittedName>
        <fullName evidence="2">Amidohydrolase</fullName>
    </submittedName>
</protein>
<feature type="domain" description="Amidohydrolase 3" evidence="1">
    <location>
        <begin position="112"/>
        <end position="402"/>
    </location>
</feature>